<keyword evidence="7" id="KW-1185">Reference proteome</keyword>
<dbReference type="EMBL" id="JAAXPG010000046">
    <property type="protein sequence ID" value="NKZ01862.1"/>
    <property type="molecule type" value="Genomic_DNA"/>
</dbReference>
<dbReference type="InterPro" id="IPR050482">
    <property type="entry name" value="Sensor_HK_TwoCompSys"/>
</dbReference>
<dbReference type="Pfam" id="PF07730">
    <property type="entry name" value="HisKA_3"/>
    <property type="match status" value="1"/>
</dbReference>
<feature type="transmembrane region" description="Helical" evidence="4">
    <location>
        <begin position="134"/>
        <end position="154"/>
    </location>
</feature>
<dbReference type="Gene3D" id="3.30.565.10">
    <property type="entry name" value="Histidine kinase-like ATPase, C-terminal domain"/>
    <property type="match status" value="1"/>
</dbReference>
<dbReference type="Proteomes" id="UP000553209">
    <property type="component" value="Unassembled WGS sequence"/>
</dbReference>
<evidence type="ECO:0000256" key="1">
    <source>
        <dbReference type="ARBA" id="ARBA00022679"/>
    </source>
</evidence>
<keyword evidence="4" id="KW-0472">Membrane</keyword>
<protein>
    <submittedName>
        <fullName evidence="6">Sensor histidine kinase</fullName>
    </submittedName>
</protein>
<dbReference type="AlphaFoldDB" id="A0A7X6RU04"/>
<dbReference type="InterPro" id="IPR011712">
    <property type="entry name" value="Sig_transdc_His_kin_sub3_dim/P"/>
</dbReference>
<dbReference type="GO" id="GO:0046983">
    <property type="term" value="F:protein dimerization activity"/>
    <property type="evidence" value="ECO:0007669"/>
    <property type="project" value="InterPro"/>
</dbReference>
<name>A0A7X6RU04_9ACTN</name>
<sequence>MSDHGAPPAEYTASDRDGDRRVRFARRIVIVSVGFTSLLVVGMPLVDVVTAAASEWPLWRSLIGVAASVPIAVLLIVMLRARLDGRRKPDPRAYWTSLGLIVVVALCLQEPINTVFFLAAWWGTGVFLAPRRRSVYVTAALLVLPWLVVPFYGFETQFQPLLYLLVWLVMVFCGLMFAGGSLSMMWLWDISREAVAGQRARAQLAVSEERLRFARDMHDLLGHSLSALAVKAQLAGRLVERAPDRAAAEMAEVQVLARQALQQVRSAVSGYREVDLVGETEAVRAVLDAGGTRTVTTGLEGLDLPPRTAALAAWVVREGGTNVLRHSDANECQIGFTLTRDSTVGPRTLVVEVFNDRARGGGQDGRESGNGLAGLSERVAMGGGTLSAARTPEGGFLLRAVLPL</sequence>
<dbReference type="Gene3D" id="1.20.5.1930">
    <property type="match status" value="1"/>
</dbReference>
<evidence type="ECO:0000313" key="7">
    <source>
        <dbReference type="Proteomes" id="UP000553209"/>
    </source>
</evidence>
<feature type="domain" description="Signal transduction histidine kinase subgroup 3 dimerisation and phosphoacceptor" evidence="5">
    <location>
        <begin position="209"/>
        <end position="276"/>
    </location>
</feature>
<evidence type="ECO:0000256" key="3">
    <source>
        <dbReference type="ARBA" id="ARBA00023012"/>
    </source>
</evidence>
<feature type="transmembrane region" description="Helical" evidence="4">
    <location>
        <begin position="93"/>
        <end position="122"/>
    </location>
</feature>
<accession>A0A7X6RU04</accession>
<evidence type="ECO:0000259" key="5">
    <source>
        <dbReference type="Pfam" id="PF07730"/>
    </source>
</evidence>
<dbReference type="GO" id="GO:0016020">
    <property type="term" value="C:membrane"/>
    <property type="evidence" value="ECO:0007669"/>
    <property type="project" value="InterPro"/>
</dbReference>
<feature type="transmembrane region" description="Helical" evidence="4">
    <location>
        <begin position="58"/>
        <end position="81"/>
    </location>
</feature>
<feature type="transmembrane region" description="Helical" evidence="4">
    <location>
        <begin position="161"/>
        <end position="188"/>
    </location>
</feature>
<comment type="caution">
    <text evidence="6">The sequence shown here is derived from an EMBL/GenBank/DDBJ whole genome shotgun (WGS) entry which is preliminary data.</text>
</comment>
<dbReference type="GO" id="GO:0000155">
    <property type="term" value="F:phosphorelay sensor kinase activity"/>
    <property type="evidence" value="ECO:0007669"/>
    <property type="project" value="InterPro"/>
</dbReference>
<feature type="transmembrane region" description="Helical" evidence="4">
    <location>
        <begin position="28"/>
        <end position="46"/>
    </location>
</feature>
<dbReference type="RefSeq" id="WP_061083746.1">
    <property type="nucleotide sequence ID" value="NZ_JAAXPG010000046.1"/>
</dbReference>
<evidence type="ECO:0000256" key="4">
    <source>
        <dbReference type="SAM" id="Phobius"/>
    </source>
</evidence>
<reference evidence="6 7" key="1">
    <citation type="submission" date="2020-04" db="EMBL/GenBank/DDBJ databases">
        <title>MicrobeNet Type strains.</title>
        <authorList>
            <person name="Nicholson A.C."/>
        </authorList>
    </citation>
    <scope>NUCLEOTIDE SEQUENCE [LARGE SCALE GENOMIC DNA]</scope>
    <source>
        <strain evidence="6 7">ATCC 23612</strain>
    </source>
</reference>
<keyword evidence="2 6" id="KW-0418">Kinase</keyword>
<keyword evidence="4" id="KW-1133">Transmembrane helix</keyword>
<dbReference type="CDD" id="cd16917">
    <property type="entry name" value="HATPase_UhpB-NarQ-NarX-like"/>
    <property type="match status" value="1"/>
</dbReference>
<keyword evidence="1" id="KW-0808">Transferase</keyword>
<gene>
    <name evidence="6" type="ORF">HGB44_29980</name>
</gene>
<dbReference type="PANTHER" id="PTHR24421:SF63">
    <property type="entry name" value="SENSOR HISTIDINE KINASE DESK"/>
    <property type="match status" value="1"/>
</dbReference>
<organism evidence="6 7">
    <name type="scientific">Nocardiopsis alborubida</name>
    <dbReference type="NCBI Taxonomy" id="146802"/>
    <lineage>
        <taxon>Bacteria</taxon>
        <taxon>Bacillati</taxon>
        <taxon>Actinomycetota</taxon>
        <taxon>Actinomycetes</taxon>
        <taxon>Streptosporangiales</taxon>
        <taxon>Nocardiopsidaceae</taxon>
        <taxon>Nocardiopsis</taxon>
    </lineage>
</organism>
<evidence type="ECO:0000313" key="6">
    <source>
        <dbReference type="EMBL" id="NKZ01862.1"/>
    </source>
</evidence>
<dbReference type="PANTHER" id="PTHR24421">
    <property type="entry name" value="NITRATE/NITRITE SENSOR PROTEIN NARX-RELATED"/>
    <property type="match status" value="1"/>
</dbReference>
<dbReference type="InterPro" id="IPR036890">
    <property type="entry name" value="HATPase_C_sf"/>
</dbReference>
<keyword evidence="4" id="KW-0812">Transmembrane</keyword>
<keyword evidence="3" id="KW-0902">Two-component regulatory system</keyword>
<proteinExistence type="predicted"/>
<evidence type="ECO:0000256" key="2">
    <source>
        <dbReference type="ARBA" id="ARBA00022777"/>
    </source>
</evidence>